<dbReference type="InterPro" id="IPR036320">
    <property type="entry name" value="Glycosyl_Trfase_fam3_N_dom_sf"/>
</dbReference>
<feature type="binding site" evidence="12">
    <location>
        <position position="82"/>
    </location>
    <ligand>
        <name>5-phospho-alpha-D-ribose 1-diphosphate</name>
        <dbReference type="ChEBI" id="CHEBI:58017"/>
    </ligand>
</feature>
<dbReference type="GO" id="GO:0000287">
    <property type="term" value="F:magnesium ion binding"/>
    <property type="evidence" value="ECO:0007669"/>
    <property type="project" value="UniProtKB-UniRule"/>
</dbReference>
<dbReference type="HAMAP" id="MF_00211">
    <property type="entry name" value="TrpD"/>
    <property type="match status" value="1"/>
</dbReference>
<dbReference type="PANTHER" id="PTHR43285:SF2">
    <property type="entry name" value="ANTHRANILATE PHOSPHORIBOSYLTRANSFERASE"/>
    <property type="match status" value="1"/>
</dbReference>
<evidence type="ECO:0000256" key="4">
    <source>
        <dbReference type="ARBA" id="ARBA00022676"/>
    </source>
</evidence>
<proteinExistence type="inferred from homology"/>
<comment type="subunit">
    <text evidence="2 12">Homodimer.</text>
</comment>
<feature type="binding site" evidence="12">
    <location>
        <position position="228"/>
    </location>
    <ligand>
        <name>Mg(2+)</name>
        <dbReference type="ChEBI" id="CHEBI:18420"/>
        <label>1</label>
    </ligand>
</feature>
<feature type="binding site" evidence="12">
    <location>
        <begin position="110"/>
        <end position="118"/>
    </location>
    <ligand>
        <name>5-phospho-alpha-D-ribose 1-diphosphate</name>
        <dbReference type="ChEBI" id="CHEBI:58017"/>
    </ligand>
</feature>
<evidence type="ECO:0000259" key="13">
    <source>
        <dbReference type="Pfam" id="PF00591"/>
    </source>
</evidence>
<dbReference type="EMBL" id="CP032096">
    <property type="protein sequence ID" value="QBZ82254.1"/>
    <property type="molecule type" value="Genomic_DNA"/>
</dbReference>
<sequence>MQLRDALEQLLNKQDLTAEQMEWVMQMLMSGQATPAQIAAILVALRAKGETVEEITAAASVMRSLATQVTLADKTHMVDTCGTGGDGANTFNISTASAFVAAAAGAKVAKHGSRSVSSQSGSADLLEKAGVNLNLSPEQVAECVETIGVGFMYAPAHHSAMKHVIGVRKEIGVRTLFNILGPLTNPAQAPAQVLGVYDSNLLMPFAQVLRELGSKHVMIVHAQDGLDEISIASLTEVAELKDGVITQWTLDPSEYDADHPDLSELKIDSAQDSLNIIHAVLANDHSAAADIVCLNAGASIYVSGVASSYAEGVQMAKNVIANGQARALFNQFIEKTQSFA</sequence>
<protein>
    <recommendedName>
        <fullName evidence="12">Anthranilate phosphoribosyltransferase</fullName>
        <ecNumber evidence="12">2.4.2.18</ecNumber>
    </recommendedName>
</protein>
<feature type="binding site" evidence="12">
    <location>
        <position position="228"/>
    </location>
    <ligand>
        <name>Mg(2+)</name>
        <dbReference type="ChEBI" id="CHEBI:18420"/>
        <label>2</label>
    </ligand>
</feature>
<comment type="cofactor">
    <cofactor evidence="12">
        <name>Mg(2+)</name>
        <dbReference type="ChEBI" id="CHEBI:18420"/>
    </cofactor>
    <text evidence="12">Binds 2 magnesium ions per monomer.</text>
</comment>
<evidence type="ECO:0000256" key="7">
    <source>
        <dbReference type="ARBA" id="ARBA00022822"/>
    </source>
</evidence>
<keyword evidence="8 12" id="KW-0460">Magnesium</keyword>
<feature type="domain" description="Glycosyl transferase family 3" evidence="13">
    <location>
        <begin position="75"/>
        <end position="325"/>
    </location>
</feature>
<dbReference type="InterPro" id="IPR000312">
    <property type="entry name" value="Glycosyl_Trfase_fam3"/>
</dbReference>
<keyword evidence="5 12" id="KW-0808">Transferase</keyword>
<dbReference type="UniPathway" id="UPA00035">
    <property type="reaction ID" value="UER00041"/>
</dbReference>
<dbReference type="SUPFAM" id="SSF47648">
    <property type="entry name" value="Nucleoside phosphorylase/phosphoribosyltransferase N-terminal domain"/>
    <property type="match status" value="1"/>
</dbReference>
<feature type="binding site" evidence="12">
    <location>
        <position position="168"/>
    </location>
    <ligand>
        <name>anthranilate</name>
        <dbReference type="ChEBI" id="CHEBI:16567"/>
        <label>2</label>
    </ligand>
</feature>
<gene>
    <name evidence="15" type="primary">trpD_1</name>
    <name evidence="12" type="synonym">trpD</name>
    <name evidence="15" type="ORF">GHNINEIG_00278</name>
</gene>
<dbReference type="InterPro" id="IPR005940">
    <property type="entry name" value="Anthranilate_Pribosyl_Tfrase"/>
</dbReference>
<evidence type="ECO:0000256" key="10">
    <source>
        <dbReference type="ARBA" id="ARBA00052328"/>
    </source>
</evidence>
<dbReference type="Gene3D" id="1.20.970.10">
    <property type="entry name" value="Transferase, Pyrimidine Nucleoside Phosphorylase, Chain C"/>
    <property type="match status" value="1"/>
</dbReference>
<feature type="binding site" evidence="12">
    <location>
        <position position="82"/>
    </location>
    <ligand>
        <name>anthranilate</name>
        <dbReference type="ChEBI" id="CHEBI:16567"/>
        <label>1</label>
    </ligand>
</feature>
<evidence type="ECO:0000259" key="14">
    <source>
        <dbReference type="Pfam" id="PF02885"/>
    </source>
</evidence>
<feature type="binding site" evidence="12">
    <location>
        <position position="90"/>
    </location>
    <ligand>
        <name>5-phospho-alpha-D-ribose 1-diphosphate</name>
        <dbReference type="ChEBI" id="CHEBI:58017"/>
    </ligand>
</feature>
<evidence type="ECO:0000256" key="11">
    <source>
        <dbReference type="ARBA" id="ARBA00061188"/>
    </source>
</evidence>
<evidence type="ECO:0000256" key="8">
    <source>
        <dbReference type="ARBA" id="ARBA00022842"/>
    </source>
</evidence>
<dbReference type="GO" id="GO:0000162">
    <property type="term" value="P:L-tryptophan biosynthetic process"/>
    <property type="evidence" value="ECO:0007669"/>
    <property type="project" value="UniProtKB-UniRule"/>
</dbReference>
<keyword evidence="9 12" id="KW-0057">Aromatic amino acid biosynthesis</keyword>
<keyword evidence="7 12" id="KW-0822">Tryptophan biosynthesis</keyword>
<evidence type="ECO:0000256" key="9">
    <source>
        <dbReference type="ARBA" id="ARBA00023141"/>
    </source>
</evidence>
<dbReference type="AlphaFoldDB" id="A0A4V1C8K8"/>
<dbReference type="GO" id="GO:0005829">
    <property type="term" value="C:cytosol"/>
    <property type="evidence" value="ECO:0007669"/>
    <property type="project" value="TreeGrafter"/>
</dbReference>
<dbReference type="RefSeq" id="WP_135794997.1">
    <property type="nucleotide sequence ID" value="NZ_CP032096.1"/>
</dbReference>
<dbReference type="FunFam" id="1.20.970.10:FF:000006">
    <property type="entry name" value="Anthranilate phosphoribosyltransferase"/>
    <property type="match status" value="1"/>
</dbReference>
<evidence type="ECO:0000256" key="2">
    <source>
        <dbReference type="ARBA" id="ARBA00011738"/>
    </source>
</evidence>
<feature type="binding site" evidence="12">
    <location>
        <begin position="85"/>
        <end position="86"/>
    </location>
    <ligand>
        <name>5-phospho-alpha-D-ribose 1-diphosphate</name>
        <dbReference type="ChEBI" id="CHEBI:58017"/>
    </ligand>
</feature>
<dbReference type="NCBIfam" id="TIGR01245">
    <property type="entry name" value="trpD"/>
    <property type="match status" value="1"/>
</dbReference>
<name>A0A4V1C8K8_9GAMM</name>
<feature type="binding site" evidence="12">
    <location>
        <begin position="92"/>
        <end position="95"/>
    </location>
    <ligand>
        <name>5-phospho-alpha-D-ribose 1-diphosphate</name>
        <dbReference type="ChEBI" id="CHEBI:58017"/>
    </ligand>
</feature>
<organism evidence="15 16">
    <name type="scientific">Hydrogenovibrio crunogenus</name>
    <dbReference type="NCBI Taxonomy" id="39765"/>
    <lineage>
        <taxon>Bacteria</taxon>
        <taxon>Pseudomonadati</taxon>
        <taxon>Pseudomonadota</taxon>
        <taxon>Gammaproteobacteria</taxon>
        <taxon>Thiotrichales</taxon>
        <taxon>Piscirickettsiaceae</taxon>
        <taxon>Hydrogenovibrio</taxon>
    </lineage>
</organism>
<comment type="function">
    <text evidence="12">Catalyzes the transfer of the phosphoribosyl group of 5-phosphorylribose-1-pyrophosphate (PRPP) to anthranilate to yield N-(5'-phosphoribosyl)-anthranilate (PRA).</text>
</comment>
<comment type="catalytic activity">
    <reaction evidence="10 12">
        <text>N-(5-phospho-beta-D-ribosyl)anthranilate + diphosphate = 5-phospho-alpha-D-ribose 1-diphosphate + anthranilate</text>
        <dbReference type="Rhea" id="RHEA:11768"/>
        <dbReference type="ChEBI" id="CHEBI:16567"/>
        <dbReference type="ChEBI" id="CHEBI:18277"/>
        <dbReference type="ChEBI" id="CHEBI:33019"/>
        <dbReference type="ChEBI" id="CHEBI:58017"/>
        <dbReference type="EC" id="2.4.2.18"/>
    </reaction>
</comment>
<feature type="binding site" evidence="12">
    <location>
        <position position="227"/>
    </location>
    <ligand>
        <name>Mg(2+)</name>
        <dbReference type="ChEBI" id="CHEBI:18420"/>
        <label>2</label>
    </ligand>
</feature>
<feature type="binding site" evidence="12">
    <location>
        <position position="122"/>
    </location>
    <ligand>
        <name>5-phospho-alpha-D-ribose 1-diphosphate</name>
        <dbReference type="ChEBI" id="CHEBI:58017"/>
    </ligand>
</feature>
<keyword evidence="4 12" id="KW-0328">Glycosyltransferase</keyword>
<feature type="binding site" evidence="12">
    <location>
        <position position="94"/>
    </location>
    <ligand>
        <name>Mg(2+)</name>
        <dbReference type="ChEBI" id="CHEBI:18420"/>
        <label>1</label>
    </ligand>
</feature>
<dbReference type="Gene3D" id="3.40.1030.10">
    <property type="entry name" value="Nucleoside phosphorylase/phosphoribosyltransferase catalytic domain"/>
    <property type="match status" value="1"/>
</dbReference>
<dbReference type="Pfam" id="PF02885">
    <property type="entry name" value="Glycos_trans_3N"/>
    <property type="match status" value="1"/>
</dbReference>
<keyword evidence="6 12" id="KW-0479">Metal-binding</keyword>
<dbReference type="GO" id="GO:0004048">
    <property type="term" value="F:anthranilate phosphoribosyltransferase activity"/>
    <property type="evidence" value="ECO:0007669"/>
    <property type="project" value="UniProtKB-UniRule"/>
</dbReference>
<accession>A0A4V1C8K8</accession>
<comment type="similarity">
    <text evidence="12">Belongs to the anthranilate phosphoribosyltransferase family.</text>
</comment>
<dbReference type="InterPro" id="IPR017459">
    <property type="entry name" value="Glycosyl_Trfase_fam3_N_dom"/>
</dbReference>
<keyword evidence="3 12" id="KW-0028">Amino-acid biosynthesis</keyword>
<feature type="domain" description="Glycosyl transferase family 3 N-terminal" evidence="14">
    <location>
        <begin position="4"/>
        <end position="65"/>
    </location>
</feature>
<comment type="caution">
    <text evidence="12">Lacks conserved residue(s) required for the propagation of feature annotation.</text>
</comment>
<dbReference type="InterPro" id="IPR035902">
    <property type="entry name" value="Nuc_phospho_transferase"/>
</dbReference>
<dbReference type="Pfam" id="PF00591">
    <property type="entry name" value="Glycos_transf_3"/>
    <property type="match status" value="1"/>
</dbReference>
<evidence type="ECO:0000256" key="5">
    <source>
        <dbReference type="ARBA" id="ARBA00022679"/>
    </source>
</evidence>
<evidence type="ECO:0000256" key="1">
    <source>
        <dbReference type="ARBA" id="ARBA00004907"/>
    </source>
</evidence>
<dbReference type="FunFam" id="3.40.1030.10:FF:000002">
    <property type="entry name" value="Anthranilate phosphoribosyltransferase"/>
    <property type="match status" value="1"/>
</dbReference>
<dbReference type="PANTHER" id="PTHR43285">
    <property type="entry name" value="ANTHRANILATE PHOSPHORIBOSYLTRANSFERASE"/>
    <property type="match status" value="1"/>
</dbReference>
<comment type="pathway">
    <text evidence="1 12">Amino-acid biosynthesis; L-tryptophan biosynthesis; L-tryptophan from chorismate: step 2/5.</text>
</comment>
<evidence type="ECO:0000313" key="15">
    <source>
        <dbReference type="EMBL" id="QBZ82254.1"/>
    </source>
</evidence>
<keyword evidence="16" id="KW-1185">Reference proteome</keyword>
<evidence type="ECO:0000313" key="16">
    <source>
        <dbReference type="Proteomes" id="UP000296201"/>
    </source>
</evidence>
<comment type="similarity">
    <text evidence="11">In the C-terminal section; belongs to the anthranilate phosphoribosyltransferase family.</text>
</comment>
<dbReference type="Proteomes" id="UP000296201">
    <property type="component" value="Chromosome"/>
</dbReference>
<dbReference type="SUPFAM" id="SSF52418">
    <property type="entry name" value="Nucleoside phosphorylase/phosphoribosyltransferase catalytic domain"/>
    <property type="match status" value="1"/>
</dbReference>
<evidence type="ECO:0000256" key="3">
    <source>
        <dbReference type="ARBA" id="ARBA00022605"/>
    </source>
</evidence>
<dbReference type="OrthoDB" id="9806430at2"/>
<evidence type="ECO:0000256" key="6">
    <source>
        <dbReference type="ARBA" id="ARBA00022723"/>
    </source>
</evidence>
<reference evidence="15 16" key="1">
    <citation type="submission" date="2018-08" db="EMBL/GenBank/DDBJ databases">
        <title>Horizontal acquisition of hydrogen conversion ability and other habitat adaptations in Hydrogenovibrio crunogenus strains.</title>
        <authorList>
            <person name="Gonnella G."/>
            <person name="Adam N."/>
            <person name="Perner M."/>
        </authorList>
    </citation>
    <scope>NUCLEOTIDE SEQUENCE [LARGE SCALE GENOMIC DNA]</scope>
    <source>
        <strain evidence="15 16">SP-41</strain>
    </source>
</reference>
<evidence type="ECO:0000256" key="12">
    <source>
        <dbReference type="HAMAP-Rule" id="MF_00211"/>
    </source>
</evidence>
<dbReference type="EC" id="2.4.2.18" evidence="12"/>